<dbReference type="Pfam" id="PF00765">
    <property type="entry name" value="Autoind_synth"/>
    <property type="match status" value="1"/>
</dbReference>
<sequence length="210" mass="24192">MLHYLYHTELHAYPKLYESMFKDRADQFKRRLQWAVQVDEQGYEQDDYDQLNPLYAIWVLPDGRHGGSMRTLPTTGPVMVNDHFKEVIGHEISAPNIWESTRFCLAPDLRDRAFRISAAIMLAGCEIGLQFNLEKAVAIFDPRMVRIYRTLGWPPQVLGSIGTGRDRICAGTWQFSETTRRNMAKRAGVSPELSRLWIRRAFDNKSDAAA</sequence>
<comment type="caution">
    <text evidence="7">The sequence shown here is derived from an EMBL/GenBank/DDBJ whole genome shotgun (WGS) entry which is preliminary data.</text>
</comment>
<protein>
    <recommendedName>
        <fullName evidence="6">Acyl-homoserine-lactone synthase</fullName>
        <ecNumber evidence="6">2.3.1.184</ecNumber>
    </recommendedName>
    <alternativeName>
        <fullName evidence="6">Autoinducer synthesis protein</fullName>
    </alternativeName>
</protein>
<comment type="catalytic activity">
    <reaction evidence="6">
        <text>a fatty acyl-[ACP] + S-adenosyl-L-methionine = an N-acyl-L-homoserine lactone + S-methyl-5'-thioadenosine + holo-[ACP] + H(+)</text>
        <dbReference type="Rhea" id="RHEA:10096"/>
        <dbReference type="Rhea" id="RHEA-COMP:9685"/>
        <dbReference type="Rhea" id="RHEA-COMP:14125"/>
        <dbReference type="ChEBI" id="CHEBI:15378"/>
        <dbReference type="ChEBI" id="CHEBI:17509"/>
        <dbReference type="ChEBI" id="CHEBI:55474"/>
        <dbReference type="ChEBI" id="CHEBI:59789"/>
        <dbReference type="ChEBI" id="CHEBI:64479"/>
        <dbReference type="ChEBI" id="CHEBI:138651"/>
        <dbReference type="EC" id="2.3.1.184"/>
    </reaction>
</comment>
<dbReference type="PRINTS" id="PR01549">
    <property type="entry name" value="AUTOINDCRSYN"/>
</dbReference>
<evidence type="ECO:0000313" key="7">
    <source>
        <dbReference type="EMBL" id="GLQ34499.1"/>
    </source>
</evidence>
<proteinExistence type="inferred from homology"/>
<gene>
    <name evidence="7" type="primary">cerI</name>
    <name evidence="7" type="ORF">GCM10007939_07820</name>
</gene>
<evidence type="ECO:0000256" key="3">
    <source>
        <dbReference type="ARBA" id="ARBA00022691"/>
    </source>
</evidence>
<dbReference type="EC" id="2.3.1.184" evidence="6"/>
<dbReference type="EMBL" id="BSNN01000002">
    <property type="protein sequence ID" value="GLQ34499.1"/>
    <property type="molecule type" value="Genomic_DNA"/>
</dbReference>
<accession>A0ABQ5VTL9</accession>
<dbReference type="InterPro" id="IPR001690">
    <property type="entry name" value="Autoind_synthase"/>
</dbReference>
<comment type="similarity">
    <text evidence="5 6">Belongs to the autoinducer synthase family.</text>
</comment>
<keyword evidence="8" id="KW-1185">Reference proteome</keyword>
<reference evidence="8" key="1">
    <citation type="journal article" date="2019" name="Int. J. Syst. Evol. Microbiol.">
        <title>The Global Catalogue of Microorganisms (GCM) 10K type strain sequencing project: providing services to taxonomists for standard genome sequencing and annotation.</title>
        <authorList>
            <consortium name="The Broad Institute Genomics Platform"/>
            <consortium name="The Broad Institute Genome Sequencing Center for Infectious Disease"/>
            <person name="Wu L."/>
            <person name="Ma J."/>
        </authorList>
    </citation>
    <scope>NUCLEOTIDE SEQUENCE [LARGE SCALE GENOMIC DNA]</scope>
    <source>
        <strain evidence="8">NBRC 110140</strain>
    </source>
</reference>
<organism evidence="7 8">
    <name type="scientific">Amylibacter marinus</name>
    <dbReference type="NCBI Taxonomy" id="1475483"/>
    <lineage>
        <taxon>Bacteria</taxon>
        <taxon>Pseudomonadati</taxon>
        <taxon>Pseudomonadota</taxon>
        <taxon>Alphaproteobacteria</taxon>
        <taxon>Rhodobacterales</taxon>
        <taxon>Paracoccaceae</taxon>
        <taxon>Amylibacter</taxon>
    </lineage>
</organism>
<dbReference type="Gene3D" id="3.40.630.30">
    <property type="match status" value="1"/>
</dbReference>
<evidence type="ECO:0000256" key="1">
    <source>
        <dbReference type="ARBA" id="ARBA00022654"/>
    </source>
</evidence>
<keyword evidence="4 5" id="KW-0071">Autoinducer synthesis</keyword>
<dbReference type="PANTHER" id="PTHR39322">
    <property type="entry name" value="ACYL-HOMOSERINE-LACTONE SYNTHASE"/>
    <property type="match status" value="1"/>
</dbReference>
<dbReference type="SUPFAM" id="SSF55729">
    <property type="entry name" value="Acyl-CoA N-acyltransferases (Nat)"/>
    <property type="match status" value="1"/>
</dbReference>
<dbReference type="RefSeq" id="WP_284376294.1">
    <property type="nucleotide sequence ID" value="NZ_BSNN01000002.1"/>
</dbReference>
<dbReference type="PANTHER" id="PTHR39322:SF1">
    <property type="entry name" value="ISOVALERYL-HOMOSERINE LACTONE SYNTHASE"/>
    <property type="match status" value="1"/>
</dbReference>
<name>A0ABQ5VTL9_9RHOB</name>
<keyword evidence="2 6" id="KW-0808">Transferase</keyword>
<dbReference type="PROSITE" id="PS51187">
    <property type="entry name" value="AUTOINDUCER_SYNTH_2"/>
    <property type="match status" value="1"/>
</dbReference>
<keyword evidence="3 6" id="KW-0949">S-adenosyl-L-methionine</keyword>
<keyword evidence="1 5" id="KW-0673">Quorum sensing</keyword>
<evidence type="ECO:0000256" key="2">
    <source>
        <dbReference type="ARBA" id="ARBA00022679"/>
    </source>
</evidence>
<evidence type="ECO:0000256" key="4">
    <source>
        <dbReference type="ARBA" id="ARBA00022929"/>
    </source>
</evidence>
<evidence type="ECO:0000256" key="5">
    <source>
        <dbReference type="PROSITE-ProRule" id="PRU00533"/>
    </source>
</evidence>
<dbReference type="InterPro" id="IPR016181">
    <property type="entry name" value="Acyl_CoA_acyltransferase"/>
</dbReference>
<evidence type="ECO:0000256" key="6">
    <source>
        <dbReference type="RuleBase" id="RU361135"/>
    </source>
</evidence>
<evidence type="ECO:0000313" key="8">
    <source>
        <dbReference type="Proteomes" id="UP001156694"/>
    </source>
</evidence>
<dbReference type="Proteomes" id="UP001156694">
    <property type="component" value="Unassembled WGS sequence"/>
</dbReference>